<accession>A0A251P263</accession>
<feature type="transmembrane region" description="Helical" evidence="1">
    <location>
        <begin position="12"/>
        <end position="32"/>
    </location>
</feature>
<dbReference type="eggNOG" id="ENOG502QUB7">
    <property type="taxonomic scope" value="Eukaryota"/>
</dbReference>
<dbReference type="InterPro" id="IPR006747">
    <property type="entry name" value="DUF599"/>
</dbReference>
<dbReference type="AlphaFoldDB" id="A0A251P263"/>
<name>A0A251P263_PRUPE</name>
<feature type="transmembrane region" description="Helical" evidence="1">
    <location>
        <begin position="178"/>
        <end position="206"/>
    </location>
</feature>
<feature type="transmembrane region" description="Helical" evidence="1">
    <location>
        <begin position="73"/>
        <end position="95"/>
    </location>
</feature>
<feature type="transmembrane region" description="Helical" evidence="1">
    <location>
        <begin position="116"/>
        <end position="136"/>
    </location>
</feature>
<keyword evidence="1" id="KW-1133">Transmembrane helix</keyword>
<dbReference type="Pfam" id="PF04654">
    <property type="entry name" value="DUF599"/>
    <property type="match status" value="1"/>
</dbReference>
<protein>
    <submittedName>
        <fullName evidence="2">Uncharacterized protein</fullName>
    </submittedName>
</protein>
<dbReference type="EMBL" id="CM007655">
    <property type="protein sequence ID" value="ONI05646.1"/>
    <property type="molecule type" value="Genomic_DNA"/>
</dbReference>
<evidence type="ECO:0000313" key="3">
    <source>
        <dbReference type="Proteomes" id="UP000006882"/>
    </source>
</evidence>
<keyword evidence="3" id="KW-1185">Reference proteome</keyword>
<evidence type="ECO:0000313" key="2">
    <source>
        <dbReference type="EMBL" id="ONI05646.1"/>
    </source>
</evidence>
<gene>
    <name evidence="2" type="ORF">PRUPE_5G016600</name>
</gene>
<dbReference type="PANTHER" id="PTHR31168">
    <property type="entry name" value="OS02G0292800 PROTEIN"/>
    <property type="match status" value="1"/>
</dbReference>
<evidence type="ECO:0000256" key="1">
    <source>
        <dbReference type="SAM" id="Phobius"/>
    </source>
</evidence>
<dbReference type="Gramene" id="ONI05646">
    <property type="protein sequence ID" value="ONI05646"/>
    <property type="gene ID" value="PRUPE_5G016600"/>
</dbReference>
<dbReference type="PANTHER" id="PTHR31168:SF21">
    <property type="entry name" value="EMB|CAB89385.1"/>
    <property type="match status" value="1"/>
</dbReference>
<organism evidence="2 3">
    <name type="scientific">Prunus persica</name>
    <name type="common">Peach</name>
    <name type="synonym">Amygdalus persica</name>
    <dbReference type="NCBI Taxonomy" id="3760"/>
    <lineage>
        <taxon>Eukaryota</taxon>
        <taxon>Viridiplantae</taxon>
        <taxon>Streptophyta</taxon>
        <taxon>Embryophyta</taxon>
        <taxon>Tracheophyta</taxon>
        <taxon>Spermatophyta</taxon>
        <taxon>Magnoliopsida</taxon>
        <taxon>eudicotyledons</taxon>
        <taxon>Gunneridae</taxon>
        <taxon>Pentapetalae</taxon>
        <taxon>rosids</taxon>
        <taxon>fabids</taxon>
        <taxon>Rosales</taxon>
        <taxon>Rosaceae</taxon>
        <taxon>Amygdaloideae</taxon>
        <taxon>Amygdaleae</taxon>
        <taxon>Prunus</taxon>
    </lineage>
</organism>
<sequence>MAFGKEDLDLVLVPSGLLIMFLYHIILLYRYLHLPHTTVIGFENNDKRAWVERIMQDNKRDTGTVLSVISSNISAVTFLCSVSLSLSSLIGTWLGSSSSHEVFTSELIYGNVSPSILTIKYISLLTCLLLAFGFFVQSARHFVHANYLISTPDSNIPASYVELAVIRGGDFWSLGLRALYFALTLLLWFFGPIPMFASSLVLVIFLHYMDTNTRPFHDHQLPGRQLVKEVGQRITEVAVNIHQHSETVETKENTTTARMKSVDPPISVLTDSISQDQQYMLKMDL</sequence>
<reference evidence="2 3" key="1">
    <citation type="journal article" date="2013" name="Nat. Genet.">
        <title>The high-quality draft genome of peach (Prunus persica) identifies unique patterns of genetic diversity, domestication and genome evolution.</title>
        <authorList>
            <consortium name="International Peach Genome Initiative"/>
            <person name="Verde I."/>
            <person name="Abbott A.G."/>
            <person name="Scalabrin S."/>
            <person name="Jung S."/>
            <person name="Shu S."/>
            <person name="Marroni F."/>
            <person name="Zhebentyayeva T."/>
            <person name="Dettori M.T."/>
            <person name="Grimwood J."/>
            <person name="Cattonaro F."/>
            <person name="Zuccolo A."/>
            <person name="Rossini L."/>
            <person name="Jenkins J."/>
            <person name="Vendramin E."/>
            <person name="Meisel L.A."/>
            <person name="Decroocq V."/>
            <person name="Sosinski B."/>
            <person name="Prochnik S."/>
            <person name="Mitros T."/>
            <person name="Policriti A."/>
            <person name="Cipriani G."/>
            <person name="Dondini L."/>
            <person name="Ficklin S."/>
            <person name="Goodstein D.M."/>
            <person name="Xuan P."/>
            <person name="Del Fabbro C."/>
            <person name="Aramini V."/>
            <person name="Copetti D."/>
            <person name="Gonzalez S."/>
            <person name="Horner D.S."/>
            <person name="Falchi R."/>
            <person name="Lucas S."/>
            <person name="Mica E."/>
            <person name="Maldonado J."/>
            <person name="Lazzari B."/>
            <person name="Bielenberg D."/>
            <person name="Pirona R."/>
            <person name="Miculan M."/>
            <person name="Barakat A."/>
            <person name="Testolin R."/>
            <person name="Stella A."/>
            <person name="Tartarini S."/>
            <person name="Tonutti P."/>
            <person name="Arus P."/>
            <person name="Orellana A."/>
            <person name="Wells C."/>
            <person name="Main D."/>
            <person name="Vizzotto G."/>
            <person name="Silva H."/>
            <person name="Salamini F."/>
            <person name="Schmutz J."/>
            <person name="Morgante M."/>
            <person name="Rokhsar D.S."/>
        </authorList>
    </citation>
    <scope>NUCLEOTIDE SEQUENCE [LARGE SCALE GENOMIC DNA]</scope>
    <source>
        <strain evidence="3">cv. Nemared</strain>
    </source>
</reference>
<dbReference type="Proteomes" id="UP000006882">
    <property type="component" value="Chromosome G5"/>
</dbReference>
<keyword evidence="1" id="KW-0472">Membrane</keyword>
<keyword evidence="1" id="KW-0812">Transmembrane</keyword>
<proteinExistence type="predicted"/>